<evidence type="ECO:0000256" key="1">
    <source>
        <dbReference type="SAM" id="MobiDB-lite"/>
    </source>
</evidence>
<organism evidence="2 3">
    <name type="scientific">Mycena metata</name>
    <dbReference type="NCBI Taxonomy" id="1033252"/>
    <lineage>
        <taxon>Eukaryota</taxon>
        <taxon>Fungi</taxon>
        <taxon>Dikarya</taxon>
        <taxon>Basidiomycota</taxon>
        <taxon>Agaricomycotina</taxon>
        <taxon>Agaricomycetes</taxon>
        <taxon>Agaricomycetidae</taxon>
        <taxon>Agaricales</taxon>
        <taxon>Marasmiineae</taxon>
        <taxon>Mycenaceae</taxon>
        <taxon>Mycena</taxon>
    </lineage>
</organism>
<keyword evidence="3" id="KW-1185">Reference proteome</keyword>
<feature type="region of interest" description="Disordered" evidence="1">
    <location>
        <begin position="66"/>
        <end position="103"/>
    </location>
</feature>
<dbReference type="Proteomes" id="UP001215598">
    <property type="component" value="Unassembled WGS sequence"/>
</dbReference>
<evidence type="ECO:0000313" key="3">
    <source>
        <dbReference type="Proteomes" id="UP001215598"/>
    </source>
</evidence>
<name>A0AAD7HA86_9AGAR</name>
<reference evidence="2" key="1">
    <citation type="submission" date="2023-03" db="EMBL/GenBank/DDBJ databases">
        <title>Massive genome expansion in bonnet fungi (Mycena s.s.) driven by repeated elements and novel gene families across ecological guilds.</title>
        <authorList>
            <consortium name="Lawrence Berkeley National Laboratory"/>
            <person name="Harder C.B."/>
            <person name="Miyauchi S."/>
            <person name="Viragh M."/>
            <person name="Kuo A."/>
            <person name="Thoen E."/>
            <person name="Andreopoulos B."/>
            <person name="Lu D."/>
            <person name="Skrede I."/>
            <person name="Drula E."/>
            <person name="Henrissat B."/>
            <person name="Morin E."/>
            <person name="Kohler A."/>
            <person name="Barry K."/>
            <person name="LaButti K."/>
            <person name="Morin E."/>
            <person name="Salamov A."/>
            <person name="Lipzen A."/>
            <person name="Mereny Z."/>
            <person name="Hegedus B."/>
            <person name="Baldrian P."/>
            <person name="Stursova M."/>
            <person name="Weitz H."/>
            <person name="Taylor A."/>
            <person name="Grigoriev I.V."/>
            <person name="Nagy L.G."/>
            <person name="Martin F."/>
            <person name="Kauserud H."/>
        </authorList>
    </citation>
    <scope>NUCLEOTIDE SEQUENCE</scope>
    <source>
        <strain evidence="2">CBHHK182m</strain>
    </source>
</reference>
<accession>A0AAD7HA86</accession>
<sequence length="145" mass="15754">MSQPVTRLLSTAIKRFGFRVVVAGGGFPSLGGGLPGLDASNFQGLLISAATCENPERFVSALQPKPTRRSPMRMSSQVRNKKKNGQAVATHAPVGGRTPVPPRTIQVSPETDYSGVFRTQTVDLAHSELYWLQVQDLVLVSLEWH</sequence>
<dbReference type="EMBL" id="JARKIB010000301">
    <property type="protein sequence ID" value="KAJ7715799.1"/>
    <property type="molecule type" value="Genomic_DNA"/>
</dbReference>
<gene>
    <name evidence="2" type="ORF">B0H16DRAFT_1477109</name>
</gene>
<protein>
    <submittedName>
        <fullName evidence="2">Uncharacterized protein</fullName>
    </submittedName>
</protein>
<evidence type="ECO:0000313" key="2">
    <source>
        <dbReference type="EMBL" id="KAJ7715799.1"/>
    </source>
</evidence>
<dbReference type="AlphaFoldDB" id="A0AAD7HA86"/>
<proteinExistence type="predicted"/>
<comment type="caution">
    <text evidence="2">The sequence shown here is derived from an EMBL/GenBank/DDBJ whole genome shotgun (WGS) entry which is preliminary data.</text>
</comment>